<feature type="binding site" evidence="2">
    <location>
        <position position="116"/>
    </location>
    <ligand>
        <name>CoA</name>
        <dbReference type="ChEBI" id="CHEBI:57287"/>
    </ligand>
</feature>
<comment type="function">
    <text evidence="2">Involved in the catabolism of oxalate and in the adapatation to low pH via the induction of the oxalate-dependent acid tolerance response (ATR). Catalyzes the transfer of the CoA moiety from formyl-CoA to oxalate.</text>
</comment>
<sequence>MNNHGDNFMNNNNDLPLAGVRIIDFTHVQAGPACTQMLAWFGADVIKIERPGSGDITRNQLRDIPDADALYFTMLNSNKRSLTLDTKKPEGKEVLTKLIKECDVMVENFGPGALDRMGFTWEHIQELNPRMILASVKGFSEGHHYEHLRAYENVAQCAGGAASTTGWWKGENAGPTISAAALGDSNTGMHLAIGILTAYIGRQKTGKGQKVACAMQDAVLNLCRVKMRDQLRLDKVGYLEEYPQYPHEAFTDVVPRGGNAGGGGQPGWILKCKGWETDPNAYIYFTVQDLVWTPICDAIERPEWREDPAYTTPKARQPHIMDIFGAIESFILRAGKSKFDAVEYFGKFGIPCAPVMSMKELLHDESLRKSGSIVEVPHKVRGSYWTVGCPIKFSALKPEITASPLLGEHTDDVLAELGYSKEQIALIHTAKAV</sequence>
<dbReference type="STRING" id="198628.Dda3937_01034"/>
<dbReference type="InterPro" id="IPR050483">
    <property type="entry name" value="CoA-transferase_III_domain"/>
</dbReference>
<comment type="similarity">
    <text evidence="2">Belongs to the CoA-transferase III family. Frc subfamily.</text>
</comment>
<dbReference type="NCBIfam" id="NF003809">
    <property type="entry name" value="PRK05398.1"/>
    <property type="match status" value="1"/>
</dbReference>
<evidence type="ECO:0000313" key="3">
    <source>
        <dbReference type="EMBL" id="ADN00680.1"/>
    </source>
</evidence>
<keyword evidence="1 2" id="KW-0808">Transferase</keyword>
<keyword evidence="4" id="KW-1185">Reference proteome</keyword>
<accession>E0SNC9</accession>
<dbReference type="HOGENOM" id="CLU_033975_2_1_6"/>
<dbReference type="Pfam" id="PF02515">
    <property type="entry name" value="CoA_transf_3"/>
    <property type="match status" value="1"/>
</dbReference>
<comment type="caution">
    <text evidence="2">Lacks conserved residue(s) required for the propagation of feature annotation.</text>
</comment>
<name>E0SNC9_DICD3</name>
<dbReference type="InterPro" id="IPR017659">
    <property type="entry name" value="Formyl_CoA_transfer"/>
</dbReference>
<evidence type="ECO:0000256" key="2">
    <source>
        <dbReference type="HAMAP-Rule" id="MF_00742"/>
    </source>
</evidence>
<comment type="catalytic activity">
    <reaction evidence="2">
        <text>formyl-CoA + oxalate = oxalyl-CoA + formate</text>
        <dbReference type="Rhea" id="RHEA:16545"/>
        <dbReference type="ChEBI" id="CHEBI:15740"/>
        <dbReference type="ChEBI" id="CHEBI:30623"/>
        <dbReference type="ChEBI" id="CHEBI:57376"/>
        <dbReference type="ChEBI" id="CHEBI:57388"/>
        <dbReference type="EC" id="2.8.3.16"/>
    </reaction>
</comment>
<dbReference type="SUPFAM" id="SSF89796">
    <property type="entry name" value="CoA-transferase family III (CaiB/BaiF)"/>
    <property type="match status" value="1"/>
</dbReference>
<dbReference type="KEGG" id="ddd:Dda3937_01034"/>
<dbReference type="UniPathway" id="UPA00540">
    <property type="reaction ID" value="UER00598"/>
</dbReference>
<dbReference type="InterPro" id="IPR023606">
    <property type="entry name" value="CoA-Trfase_III_dom_1_sf"/>
</dbReference>
<dbReference type="GO" id="GO:0033611">
    <property type="term" value="P:oxalate catabolic process"/>
    <property type="evidence" value="ECO:0007669"/>
    <property type="project" value="UniProtKB-UniRule"/>
</dbReference>
<comment type="subunit">
    <text evidence="2">Homodimer.</text>
</comment>
<dbReference type="PANTHER" id="PTHR48207">
    <property type="entry name" value="SUCCINATE--HYDROXYMETHYLGLUTARATE COA-TRANSFERASE"/>
    <property type="match status" value="1"/>
</dbReference>
<evidence type="ECO:0000256" key="1">
    <source>
        <dbReference type="ARBA" id="ARBA00022679"/>
    </source>
</evidence>
<feature type="binding site" evidence="2">
    <location>
        <position position="50"/>
    </location>
    <ligand>
        <name>CoA</name>
        <dbReference type="ChEBI" id="CHEBI:57287"/>
    </ligand>
</feature>
<proteinExistence type="inferred from homology"/>
<dbReference type="Gene3D" id="3.30.1540.10">
    <property type="entry name" value="formyl-coa transferase, domain 3"/>
    <property type="match status" value="1"/>
</dbReference>
<dbReference type="NCBIfam" id="TIGR03253">
    <property type="entry name" value="oxalate_frc"/>
    <property type="match status" value="1"/>
</dbReference>
<feature type="binding site" evidence="2">
    <location>
        <begin position="263"/>
        <end position="265"/>
    </location>
    <ligand>
        <name>substrate</name>
    </ligand>
</feature>
<dbReference type="InterPro" id="IPR044855">
    <property type="entry name" value="CoA-Trfase_III_dom3_sf"/>
</dbReference>
<feature type="binding site" evidence="2">
    <location>
        <begin position="84"/>
        <end position="87"/>
    </location>
    <ligand>
        <name>CoA</name>
        <dbReference type="ChEBI" id="CHEBI:57287"/>
    </ligand>
</feature>
<dbReference type="Gene3D" id="3.40.50.10540">
    <property type="entry name" value="Crotonobetainyl-coa:carnitine coa-transferase, domain 1"/>
    <property type="match status" value="1"/>
</dbReference>
<reference evidence="3 4" key="1">
    <citation type="journal article" date="2011" name="J. Bacteriol.">
        <title>Genome sequence of the plant-pathogenic bacterium Dickeya dadantii 3937.</title>
        <authorList>
            <person name="Glasner J.D."/>
            <person name="Yang C.H."/>
            <person name="Reverchon S."/>
            <person name="Hugouvieux-Cotte-Pattat N."/>
            <person name="Condemine G."/>
            <person name="Bohin J.P."/>
            <person name="Van Gijsegem F."/>
            <person name="Yang S."/>
            <person name="Franza T."/>
            <person name="Expert D."/>
            <person name="Plunkett G. III"/>
            <person name="San Francisco M.J."/>
            <person name="Charkowski A.O."/>
            <person name="Py B."/>
            <person name="Bell K."/>
            <person name="Rauscher L."/>
            <person name="Rodriguez-Palenzuela P."/>
            <person name="Toussaint A."/>
            <person name="Holeva M.C."/>
            <person name="He S.Y."/>
            <person name="Douet V."/>
            <person name="Boccara M."/>
            <person name="Blanco C."/>
            <person name="Toth I."/>
            <person name="Anderson B.D."/>
            <person name="Biehl B.S."/>
            <person name="Mau B."/>
            <person name="Flynn S.M."/>
            <person name="Barras F."/>
            <person name="Lindeberg M."/>
            <person name="Birch P.R."/>
            <person name="Tsuyumu S."/>
            <person name="Shi X."/>
            <person name="Hibbing M."/>
            <person name="Yap M.N."/>
            <person name="Carpentier M."/>
            <person name="Dassa E."/>
            <person name="Umehara M."/>
            <person name="Kim J.F."/>
            <person name="Rusch M."/>
            <person name="Soni P."/>
            <person name="Mayhew G.F."/>
            <person name="Fouts D.E."/>
            <person name="Gill S.R."/>
            <person name="Blattner F.R."/>
            <person name="Keen N.T."/>
            <person name="Perna N.T."/>
        </authorList>
    </citation>
    <scope>NUCLEOTIDE SEQUENCE [LARGE SCALE GENOMIC DNA]</scope>
    <source>
        <strain evidence="3 4">3937</strain>
    </source>
</reference>
<feature type="active site" description="Nucleophile" evidence="2">
    <location>
        <position position="184"/>
    </location>
</feature>
<organism evidence="3 4">
    <name type="scientific">Dickeya dadantii (strain 3937)</name>
    <name type="common">Erwinia chrysanthemi (strain 3937)</name>
    <dbReference type="NCBI Taxonomy" id="198628"/>
    <lineage>
        <taxon>Bacteria</taxon>
        <taxon>Pseudomonadati</taxon>
        <taxon>Pseudomonadota</taxon>
        <taxon>Gammaproteobacteria</taxon>
        <taxon>Enterobacterales</taxon>
        <taxon>Pectobacteriaceae</taxon>
        <taxon>Dickeya</taxon>
    </lineage>
</organism>
<dbReference type="HAMAP" id="MF_00742">
    <property type="entry name" value="Formyl_CoA_transfer"/>
    <property type="match status" value="1"/>
</dbReference>
<protein>
    <recommendedName>
        <fullName evidence="2">Formyl-CoA:oxalate CoA-transferase</fullName>
        <shortName evidence="2">FCOCT</shortName>
        <ecNumber evidence="2">2.8.3.16</ecNumber>
    </recommendedName>
    <alternativeName>
        <fullName evidence="2">Formyl-coenzyme A transferase</fullName>
        <shortName evidence="2">Formyl-CoA transferase</shortName>
    </alternativeName>
</protein>
<gene>
    <name evidence="3" type="primary">yfdW</name>
    <name evidence="2" type="synonym">frc</name>
    <name evidence="3" type="ordered locus">Dda3937_01034</name>
</gene>
<feature type="binding site" evidence="2">
    <location>
        <begin position="27"/>
        <end position="30"/>
    </location>
    <ligand>
        <name>CoA</name>
        <dbReference type="ChEBI" id="CHEBI:57287"/>
    </ligand>
</feature>
<evidence type="ECO:0000313" key="4">
    <source>
        <dbReference type="Proteomes" id="UP000006859"/>
    </source>
</evidence>
<dbReference type="PANTHER" id="PTHR48207:SF3">
    <property type="entry name" value="SUCCINATE--HYDROXYMETHYLGLUTARATE COA-TRANSFERASE"/>
    <property type="match status" value="1"/>
</dbReference>
<dbReference type="EMBL" id="CP002038">
    <property type="protein sequence ID" value="ADN00680.1"/>
    <property type="molecule type" value="Genomic_DNA"/>
</dbReference>
<feature type="binding site" evidence="2">
    <location>
        <begin position="108"/>
        <end position="110"/>
    </location>
    <ligand>
        <name>CoA</name>
        <dbReference type="ChEBI" id="CHEBI:57287"/>
    </ligand>
</feature>
<dbReference type="EC" id="2.8.3.16" evidence="2"/>
<dbReference type="Proteomes" id="UP000006859">
    <property type="component" value="Chromosome"/>
</dbReference>
<dbReference type="eggNOG" id="COG1804">
    <property type="taxonomic scope" value="Bacteria"/>
</dbReference>
<dbReference type="AlphaFoldDB" id="E0SNC9"/>
<dbReference type="GO" id="GO:0033608">
    <property type="term" value="F:formyl-CoA transferase activity"/>
    <property type="evidence" value="ECO:0007669"/>
    <property type="project" value="UniProtKB-EC"/>
</dbReference>
<comment type="pathway">
    <text evidence="2">Metabolic intermediate degradation; oxalate degradation; CO(2) and formate from oxalate: step 1/2.</text>
</comment>
<dbReference type="InterPro" id="IPR003673">
    <property type="entry name" value="CoA-Trfase_fam_III"/>
</dbReference>